<keyword evidence="2" id="KW-1185">Reference proteome</keyword>
<reference evidence="2" key="1">
    <citation type="submission" date="2017-02" db="EMBL/GenBank/DDBJ databases">
        <authorList>
            <person name="Varghese N."/>
            <person name="Submissions S."/>
        </authorList>
    </citation>
    <scope>NUCLEOTIDE SEQUENCE [LARGE SCALE GENOMIC DNA]</scope>
    <source>
        <strain evidence="2">R11H</strain>
    </source>
</reference>
<dbReference type="AlphaFoldDB" id="A0A1T5F828"/>
<proteinExistence type="predicted"/>
<evidence type="ECO:0000313" key="2">
    <source>
        <dbReference type="Proteomes" id="UP000190044"/>
    </source>
</evidence>
<sequence>MRPALAEIDESQTLSNTSSASVSRVRLVL</sequence>
<accession>A0A1T5F828</accession>
<name>A0A1T5F828_9SPHN</name>
<dbReference type="Proteomes" id="UP000190044">
    <property type="component" value="Unassembled WGS sequence"/>
</dbReference>
<evidence type="ECO:0000313" key="1">
    <source>
        <dbReference type="EMBL" id="SKB92280.1"/>
    </source>
</evidence>
<dbReference type="EMBL" id="FUYP01000030">
    <property type="protein sequence ID" value="SKB92280.1"/>
    <property type="molecule type" value="Genomic_DNA"/>
</dbReference>
<gene>
    <name evidence="1" type="ORF">SAMN06295937_10305</name>
</gene>
<organism evidence="1 2">
    <name type="scientific">Sphingopyxis flava</name>
    <dbReference type="NCBI Taxonomy" id="1507287"/>
    <lineage>
        <taxon>Bacteria</taxon>
        <taxon>Pseudomonadati</taxon>
        <taxon>Pseudomonadota</taxon>
        <taxon>Alphaproteobacteria</taxon>
        <taxon>Sphingomonadales</taxon>
        <taxon>Sphingomonadaceae</taxon>
        <taxon>Sphingopyxis</taxon>
    </lineage>
</organism>
<protein>
    <submittedName>
        <fullName evidence="1">Uncharacterized protein</fullName>
    </submittedName>
</protein>